<dbReference type="AlphaFoldDB" id="A0A6G0VXQ9"/>
<evidence type="ECO:0000313" key="2">
    <source>
        <dbReference type="Proteomes" id="UP000478052"/>
    </source>
</evidence>
<dbReference type="EMBL" id="VUJU01011552">
    <property type="protein sequence ID" value="KAF0710730.1"/>
    <property type="molecule type" value="Genomic_DNA"/>
</dbReference>
<keyword evidence="1" id="KW-0808">Transferase</keyword>
<keyword evidence="1" id="KW-0548">Nucleotidyltransferase</keyword>
<gene>
    <name evidence="1" type="ORF">FWK35_00035303</name>
</gene>
<dbReference type="Proteomes" id="UP000478052">
    <property type="component" value="Unassembled WGS sequence"/>
</dbReference>
<name>A0A6G0VXQ9_APHCR</name>
<keyword evidence="1" id="KW-0695">RNA-directed DNA polymerase</keyword>
<proteinExistence type="predicted"/>
<reference evidence="1 2" key="1">
    <citation type="submission" date="2019-08" db="EMBL/GenBank/DDBJ databases">
        <title>Whole genome of Aphis craccivora.</title>
        <authorList>
            <person name="Voronova N.V."/>
            <person name="Shulinski R.S."/>
            <person name="Bandarenka Y.V."/>
            <person name="Zhorov D.G."/>
            <person name="Warner D."/>
        </authorList>
    </citation>
    <scope>NUCLEOTIDE SEQUENCE [LARGE SCALE GENOMIC DNA]</scope>
    <source>
        <strain evidence="1">180601</strain>
        <tissue evidence="1">Whole Body</tissue>
    </source>
</reference>
<dbReference type="InterPro" id="IPR036875">
    <property type="entry name" value="Znf_CCHC_sf"/>
</dbReference>
<evidence type="ECO:0000313" key="1">
    <source>
        <dbReference type="EMBL" id="KAF0710730.1"/>
    </source>
</evidence>
<organism evidence="1 2">
    <name type="scientific">Aphis craccivora</name>
    <name type="common">Cowpea aphid</name>
    <dbReference type="NCBI Taxonomy" id="307492"/>
    <lineage>
        <taxon>Eukaryota</taxon>
        <taxon>Metazoa</taxon>
        <taxon>Ecdysozoa</taxon>
        <taxon>Arthropoda</taxon>
        <taxon>Hexapoda</taxon>
        <taxon>Insecta</taxon>
        <taxon>Pterygota</taxon>
        <taxon>Neoptera</taxon>
        <taxon>Paraneoptera</taxon>
        <taxon>Hemiptera</taxon>
        <taxon>Sternorrhyncha</taxon>
        <taxon>Aphidomorpha</taxon>
        <taxon>Aphidoidea</taxon>
        <taxon>Aphididae</taxon>
        <taxon>Aphidini</taxon>
        <taxon>Aphis</taxon>
        <taxon>Aphis</taxon>
    </lineage>
</organism>
<comment type="caution">
    <text evidence="1">The sequence shown here is derived from an EMBL/GenBank/DDBJ whole genome shotgun (WGS) entry which is preliminary data.</text>
</comment>
<dbReference type="OrthoDB" id="6626910at2759"/>
<dbReference type="GO" id="GO:0003964">
    <property type="term" value="F:RNA-directed DNA polymerase activity"/>
    <property type="evidence" value="ECO:0007669"/>
    <property type="project" value="UniProtKB-KW"/>
</dbReference>
<sequence length="183" mass="21169">MTARNELWAEVVKKVRVPKIDQTKLAIKGDKSALRVITADIDTYKALKEIAANRENVRRIQTRKPMVMIYDIDRDLTVEEIKDLIKTQNQELTTGKKELERTPLFRRGPRDSPTVWWVCEVEPSLHEKLLKLGKLYIGLAKCRVQEYFDVTQCFGCCKFGHKQAECRSQKVVCSFCGELGHKK</sequence>
<protein>
    <submittedName>
        <fullName evidence="1">Reverse transcriptase domain-containing protein</fullName>
    </submittedName>
</protein>
<dbReference type="SUPFAM" id="SSF57756">
    <property type="entry name" value="Retrovirus zinc finger-like domains"/>
    <property type="match status" value="1"/>
</dbReference>
<dbReference type="Gene3D" id="4.10.60.10">
    <property type="entry name" value="Zinc finger, CCHC-type"/>
    <property type="match status" value="1"/>
</dbReference>
<dbReference type="GO" id="GO:0003676">
    <property type="term" value="F:nucleic acid binding"/>
    <property type="evidence" value="ECO:0007669"/>
    <property type="project" value="InterPro"/>
</dbReference>
<keyword evidence="2" id="KW-1185">Reference proteome</keyword>
<accession>A0A6G0VXQ9</accession>
<dbReference type="GO" id="GO:0008270">
    <property type="term" value="F:zinc ion binding"/>
    <property type="evidence" value="ECO:0007669"/>
    <property type="project" value="InterPro"/>
</dbReference>